<dbReference type="GO" id="GO:0016811">
    <property type="term" value="F:hydrolase activity, acting on carbon-nitrogen (but not peptide) bonds, in linear amides"/>
    <property type="evidence" value="ECO:0007669"/>
    <property type="project" value="TreeGrafter"/>
</dbReference>
<dbReference type="InterPro" id="IPR003785">
    <property type="entry name" value="Creatininase/forma_Hydrolase"/>
</dbReference>
<name>A0A6B0STZ5_9EURY</name>
<protein>
    <submittedName>
        <fullName evidence="6">Creatininase family protein</fullName>
    </submittedName>
</protein>
<feature type="compositionally biased region" description="Acidic residues" evidence="5">
    <location>
        <begin position="52"/>
        <end position="69"/>
    </location>
</feature>
<proteinExistence type="predicted"/>
<keyword evidence="7" id="KW-1185">Reference proteome</keyword>
<dbReference type="EMBL" id="WUUS01000004">
    <property type="protein sequence ID" value="MXR41106.1"/>
    <property type="molecule type" value="Genomic_DNA"/>
</dbReference>
<dbReference type="Gene3D" id="3.40.50.10310">
    <property type="entry name" value="Creatininase"/>
    <property type="match status" value="1"/>
</dbReference>
<comment type="caution">
    <text evidence="6">The sequence shown here is derived from an EMBL/GenBank/DDBJ whole genome shotgun (WGS) entry which is preliminary data.</text>
</comment>
<dbReference type="PANTHER" id="PTHR35005">
    <property type="entry name" value="3-DEHYDRO-SCYLLO-INOSOSE HYDROLASE"/>
    <property type="match status" value="1"/>
</dbReference>
<evidence type="ECO:0000256" key="1">
    <source>
        <dbReference type="ARBA" id="ARBA00001947"/>
    </source>
</evidence>
<reference evidence="6 7" key="1">
    <citation type="submission" date="2019-12" db="EMBL/GenBank/DDBJ databases">
        <title>Isolation and characterization of three novel carbon monoxide-oxidizing members of Halobacteria from salione crusts and soils.</title>
        <authorList>
            <person name="Myers M.R."/>
            <person name="King G.M."/>
        </authorList>
    </citation>
    <scope>NUCLEOTIDE SEQUENCE [LARGE SCALE GENOMIC DNA]</scope>
    <source>
        <strain evidence="6 7">WSA2</strain>
    </source>
</reference>
<dbReference type="RefSeq" id="WP_159664974.1">
    <property type="nucleotide sequence ID" value="NZ_WUUS01000004.1"/>
</dbReference>
<evidence type="ECO:0000313" key="6">
    <source>
        <dbReference type="EMBL" id="MXR41106.1"/>
    </source>
</evidence>
<dbReference type="SUPFAM" id="SSF102215">
    <property type="entry name" value="Creatininase"/>
    <property type="match status" value="1"/>
</dbReference>
<comment type="cofactor">
    <cofactor evidence="1">
        <name>Zn(2+)</name>
        <dbReference type="ChEBI" id="CHEBI:29105"/>
    </cofactor>
</comment>
<dbReference type="InterPro" id="IPR024087">
    <property type="entry name" value="Creatininase-like_sf"/>
</dbReference>
<organism evidence="6 7">
    <name type="scientific">Halobaculum saliterrae</name>
    <dbReference type="NCBI Taxonomy" id="2073113"/>
    <lineage>
        <taxon>Archaea</taxon>
        <taxon>Methanobacteriati</taxon>
        <taxon>Methanobacteriota</taxon>
        <taxon>Stenosarchaea group</taxon>
        <taxon>Halobacteria</taxon>
        <taxon>Halobacteriales</taxon>
        <taxon>Haloferacaceae</taxon>
        <taxon>Halobaculum</taxon>
    </lineage>
</organism>
<feature type="region of interest" description="Disordered" evidence="5">
    <location>
        <begin position="52"/>
        <end position="72"/>
    </location>
</feature>
<dbReference type="GO" id="GO:0046872">
    <property type="term" value="F:metal ion binding"/>
    <property type="evidence" value="ECO:0007669"/>
    <property type="project" value="UniProtKB-KW"/>
</dbReference>
<evidence type="ECO:0000256" key="4">
    <source>
        <dbReference type="ARBA" id="ARBA00022833"/>
    </source>
</evidence>
<keyword evidence="2" id="KW-0479">Metal-binding</keyword>
<keyword evidence="3" id="KW-0378">Hydrolase</keyword>
<sequence>MNLSEATWTEVRDADVDAALLPVGSTEQHGPHAPLGTDALTAAAVAEAAADEWTDADAGDSDDSDDSDDAGDRVAAGDLLVAPPVHVGVAEEHRAFDGTLWVSPDTFRAYVRETVESLAHHGIDRVVLVNGHGGNVEALAEVARRVSRDDATDAYAVSFTWFEAVGEHASRMGHGGPLETALLRHVAPDLVREDRIEEGRDGGSPRWGEWVRGVNLAHDSDEFTGNGVVGDPTGGTADLGETLLDRASEALCDVSRAIVERDR</sequence>
<gene>
    <name evidence="6" type="ORF">GRX01_07115</name>
</gene>
<dbReference type="AlphaFoldDB" id="A0A6B0STZ5"/>
<evidence type="ECO:0000256" key="5">
    <source>
        <dbReference type="SAM" id="MobiDB-lite"/>
    </source>
</evidence>
<keyword evidence="4" id="KW-0862">Zinc</keyword>
<evidence type="ECO:0000256" key="2">
    <source>
        <dbReference type="ARBA" id="ARBA00022723"/>
    </source>
</evidence>
<dbReference type="PANTHER" id="PTHR35005:SF1">
    <property type="entry name" value="2-AMINO-5-FORMYLAMINO-6-RIBOSYLAMINOPYRIMIDIN-4(3H)-ONE 5'-MONOPHOSPHATE DEFORMYLASE"/>
    <property type="match status" value="1"/>
</dbReference>
<dbReference type="OrthoDB" id="46121at2157"/>
<dbReference type="GO" id="GO:0009231">
    <property type="term" value="P:riboflavin biosynthetic process"/>
    <property type="evidence" value="ECO:0007669"/>
    <property type="project" value="TreeGrafter"/>
</dbReference>
<accession>A0A6B0STZ5</accession>
<dbReference type="Proteomes" id="UP000437065">
    <property type="component" value="Unassembled WGS sequence"/>
</dbReference>
<evidence type="ECO:0000256" key="3">
    <source>
        <dbReference type="ARBA" id="ARBA00022801"/>
    </source>
</evidence>
<dbReference type="Pfam" id="PF02633">
    <property type="entry name" value="Creatininase"/>
    <property type="match status" value="1"/>
</dbReference>
<evidence type="ECO:0000313" key="7">
    <source>
        <dbReference type="Proteomes" id="UP000437065"/>
    </source>
</evidence>